<dbReference type="EMBL" id="RXIC02000020">
    <property type="protein sequence ID" value="KAB1223144.1"/>
    <property type="molecule type" value="Genomic_DNA"/>
</dbReference>
<accession>A0A6A1WCW6</accession>
<dbReference type="AlphaFoldDB" id="A0A6A1WCW6"/>
<protein>
    <submittedName>
        <fullName evidence="1">Uncharacterized protein</fullName>
    </submittedName>
</protein>
<evidence type="ECO:0000313" key="1">
    <source>
        <dbReference type="EMBL" id="KAB1223144.1"/>
    </source>
</evidence>
<sequence>MKAATKKKKLGLPYGMLFMHIFHILEVDMTGEIGSSSIFPAASSHEPHLSQHEDSIAEIKEEQENWQTVDEFASTSAELQAFVKSSAQDVVQATMDILVLHDLDGWLKKFELSILLLLSRNPNLLPPLQRLHLSSQLPLPPLPYF</sequence>
<dbReference type="Proteomes" id="UP000516437">
    <property type="component" value="Chromosome 2"/>
</dbReference>
<comment type="caution">
    <text evidence="1">The sequence shown here is derived from an EMBL/GenBank/DDBJ whole genome shotgun (WGS) entry which is preliminary data.</text>
</comment>
<reference evidence="1 2" key="1">
    <citation type="journal article" date="2019" name="Plant Biotechnol. J.">
        <title>The red bayberry genome and genetic basis of sex determination.</title>
        <authorList>
            <person name="Jia H.M."/>
            <person name="Jia H.J."/>
            <person name="Cai Q.L."/>
            <person name="Wang Y."/>
            <person name="Zhao H.B."/>
            <person name="Yang W.F."/>
            <person name="Wang G.Y."/>
            <person name="Li Y.H."/>
            <person name="Zhan D.L."/>
            <person name="Shen Y.T."/>
            <person name="Niu Q.F."/>
            <person name="Chang L."/>
            <person name="Qiu J."/>
            <person name="Zhao L."/>
            <person name="Xie H.B."/>
            <person name="Fu W.Y."/>
            <person name="Jin J."/>
            <person name="Li X.W."/>
            <person name="Jiao Y."/>
            <person name="Zhou C.C."/>
            <person name="Tu T."/>
            <person name="Chai C.Y."/>
            <person name="Gao J.L."/>
            <person name="Fan L.J."/>
            <person name="van de Weg E."/>
            <person name="Wang J.Y."/>
            <person name="Gao Z.S."/>
        </authorList>
    </citation>
    <scope>NUCLEOTIDE SEQUENCE [LARGE SCALE GENOMIC DNA]</scope>
    <source>
        <tissue evidence="1">Leaves</tissue>
    </source>
</reference>
<keyword evidence="2" id="KW-1185">Reference proteome</keyword>
<name>A0A6A1WCW6_9ROSI</name>
<proteinExistence type="predicted"/>
<organism evidence="1 2">
    <name type="scientific">Morella rubra</name>
    <name type="common">Chinese bayberry</name>
    <dbReference type="NCBI Taxonomy" id="262757"/>
    <lineage>
        <taxon>Eukaryota</taxon>
        <taxon>Viridiplantae</taxon>
        <taxon>Streptophyta</taxon>
        <taxon>Embryophyta</taxon>
        <taxon>Tracheophyta</taxon>
        <taxon>Spermatophyta</taxon>
        <taxon>Magnoliopsida</taxon>
        <taxon>eudicotyledons</taxon>
        <taxon>Gunneridae</taxon>
        <taxon>Pentapetalae</taxon>
        <taxon>rosids</taxon>
        <taxon>fabids</taxon>
        <taxon>Fagales</taxon>
        <taxon>Myricaceae</taxon>
        <taxon>Morella</taxon>
    </lineage>
</organism>
<gene>
    <name evidence="1" type="ORF">CJ030_MR2G016445</name>
</gene>
<evidence type="ECO:0000313" key="2">
    <source>
        <dbReference type="Proteomes" id="UP000516437"/>
    </source>
</evidence>